<dbReference type="Pfam" id="PF00501">
    <property type="entry name" value="AMP-binding"/>
    <property type="match status" value="1"/>
</dbReference>
<reference evidence="6" key="1">
    <citation type="journal article" date="2013" name="Stand. Genomic Sci.">
        <title>Complete genome sequence of the halophilic bacterium Spirochaeta africana type strain (Z-7692(T)) from the alkaline Lake Magadi in the East African Rift.</title>
        <authorList>
            <person name="Liolos K."/>
            <person name="Abt B."/>
            <person name="Scheuner C."/>
            <person name="Teshima H."/>
            <person name="Held B."/>
            <person name="Lapidus A."/>
            <person name="Nolan M."/>
            <person name="Lucas S."/>
            <person name="Deshpande S."/>
            <person name="Cheng J.F."/>
            <person name="Tapia R."/>
            <person name="Goodwin L.A."/>
            <person name="Pitluck S."/>
            <person name="Pagani I."/>
            <person name="Ivanova N."/>
            <person name="Mavromatis K."/>
            <person name="Mikhailova N."/>
            <person name="Huntemann M."/>
            <person name="Pati A."/>
            <person name="Chen A."/>
            <person name="Palaniappan K."/>
            <person name="Land M."/>
            <person name="Rohde M."/>
            <person name="Tindall B.J."/>
            <person name="Detter J.C."/>
            <person name="Goker M."/>
            <person name="Bristow J."/>
            <person name="Eisen J.A."/>
            <person name="Markowitz V."/>
            <person name="Hugenholtz P."/>
            <person name="Woyke T."/>
            <person name="Klenk H.P."/>
            <person name="Kyrpides N.C."/>
        </authorList>
    </citation>
    <scope>NUCLEOTIDE SEQUENCE</scope>
    <source>
        <strain evidence="6">ATCC 700263 / DSM 8902 / Z-7692</strain>
    </source>
</reference>
<dbReference type="AlphaFoldDB" id="H9UIN5"/>
<comment type="similarity">
    <text evidence="1">Belongs to the ATP-dependent AMP-binding enzyme family.</text>
</comment>
<dbReference type="Gene3D" id="3.30.300.30">
    <property type="match status" value="1"/>
</dbReference>
<dbReference type="InterPro" id="IPR000873">
    <property type="entry name" value="AMP-dep_synth/lig_dom"/>
</dbReference>
<dbReference type="InterPro" id="IPR020845">
    <property type="entry name" value="AMP-binding_CS"/>
</dbReference>
<feature type="domain" description="AMP-binding enzyme C-terminal" evidence="4">
    <location>
        <begin position="373"/>
        <end position="448"/>
    </location>
</feature>
<name>H9UIN5_SPIAZ</name>
<evidence type="ECO:0000259" key="3">
    <source>
        <dbReference type="Pfam" id="PF00501"/>
    </source>
</evidence>
<accession>H9UIN5</accession>
<dbReference type="SUPFAM" id="SSF56801">
    <property type="entry name" value="Acetyl-CoA synthetase-like"/>
    <property type="match status" value="1"/>
</dbReference>
<dbReference type="InterPro" id="IPR045851">
    <property type="entry name" value="AMP-bd_C_sf"/>
</dbReference>
<protein>
    <submittedName>
        <fullName evidence="5">Acyl-CoA synthetase (AMP-forming)/AMP-acid ligase II</fullName>
    </submittedName>
</protein>
<dbReference type="HOGENOM" id="CLU_000022_59_0_12"/>
<dbReference type="InterPro" id="IPR025110">
    <property type="entry name" value="AMP-bd_C"/>
</dbReference>
<keyword evidence="2 5" id="KW-0436">Ligase</keyword>
<evidence type="ECO:0000256" key="2">
    <source>
        <dbReference type="ARBA" id="ARBA00022598"/>
    </source>
</evidence>
<keyword evidence="6" id="KW-1185">Reference proteome</keyword>
<dbReference type="KEGG" id="sfc:Spiaf_1303"/>
<feature type="domain" description="AMP-dependent synthetase/ligase" evidence="3">
    <location>
        <begin position="95"/>
        <end position="323"/>
    </location>
</feature>
<dbReference type="GO" id="GO:0016405">
    <property type="term" value="F:CoA-ligase activity"/>
    <property type="evidence" value="ECO:0007669"/>
    <property type="project" value="TreeGrafter"/>
</dbReference>
<dbReference type="FunFam" id="3.30.300.30:FF:000008">
    <property type="entry name" value="2,3-dihydroxybenzoate-AMP ligase"/>
    <property type="match status" value="1"/>
</dbReference>
<dbReference type="OrthoDB" id="311554at2"/>
<sequence>MPEKWRSIFIPDASTADMLAYPSALIEGRIAGKYMLSGEALPNTAVVLGYQRNGILAGAEVDINKDAAAKNNIDVAIMARSGRGGPKPVDTIGLQDLLKESSRKFKAVEADPDDPAVLLYTSGTTGKPKGVTLTHRNFATQCDNAAQILPMSDKDRMVLVLPLYHVYGLANGLVTSVSMGSTMVIIPQYTPSVLLETIARTKATMLIAVPTMYMHLLQIAKVRKTAIPQSLHTCISGGAPLAAATLQEFEDAFDTVIAEGYGLTETTSAVCLNKSGEDYKPGAIGIPAPGIEMKVVDDDGNEVPDGTEGEIIIRGGVLTPGYWNDTASTAESIRNGWLHTGDLGYRDHDGVFFITDRKKDLIIRGGFNISPREIEEVLYGHPGIHEAAVAAVHDKRDREMVKAFVVPAEGVSLTEQQVLDYCRANLADYKTPKRVEFMEALPKSATGKVLRKELRGEAVDDRLIHREQKE</sequence>
<evidence type="ECO:0000259" key="4">
    <source>
        <dbReference type="Pfam" id="PF13193"/>
    </source>
</evidence>
<evidence type="ECO:0000313" key="6">
    <source>
        <dbReference type="Proteomes" id="UP000007383"/>
    </source>
</evidence>
<dbReference type="RefSeq" id="WP_014455366.1">
    <property type="nucleotide sequence ID" value="NC_017098.1"/>
</dbReference>
<dbReference type="InterPro" id="IPR042099">
    <property type="entry name" value="ANL_N_sf"/>
</dbReference>
<dbReference type="Proteomes" id="UP000007383">
    <property type="component" value="Chromosome"/>
</dbReference>
<evidence type="ECO:0000313" key="5">
    <source>
        <dbReference type="EMBL" id="AFG37378.1"/>
    </source>
</evidence>
<dbReference type="PROSITE" id="PS00455">
    <property type="entry name" value="AMP_BINDING"/>
    <property type="match status" value="1"/>
</dbReference>
<gene>
    <name evidence="5" type="ordered locus">Spiaf_1303</name>
</gene>
<dbReference type="EMBL" id="CP003282">
    <property type="protein sequence ID" value="AFG37378.1"/>
    <property type="molecule type" value="Genomic_DNA"/>
</dbReference>
<dbReference type="eggNOG" id="COG0318">
    <property type="taxonomic scope" value="Bacteria"/>
</dbReference>
<dbReference type="Gene3D" id="3.40.50.12780">
    <property type="entry name" value="N-terminal domain of ligase-like"/>
    <property type="match status" value="1"/>
</dbReference>
<evidence type="ECO:0000256" key="1">
    <source>
        <dbReference type="ARBA" id="ARBA00006432"/>
    </source>
</evidence>
<dbReference type="PANTHER" id="PTHR24096">
    <property type="entry name" value="LONG-CHAIN-FATTY-ACID--COA LIGASE"/>
    <property type="match status" value="1"/>
</dbReference>
<proteinExistence type="inferred from homology"/>
<dbReference type="Pfam" id="PF13193">
    <property type="entry name" value="AMP-binding_C"/>
    <property type="match status" value="1"/>
</dbReference>
<organism evidence="5 6">
    <name type="scientific">Spirochaeta africana (strain ATCC 700263 / DSM 8902 / Z-7692)</name>
    <dbReference type="NCBI Taxonomy" id="889378"/>
    <lineage>
        <taxon>Bacteria</taxon>
        <taxon>Pseudomonadati</taxon>
        <taxon>Spirochaetota</taxon>
        <taxon>Spirochaetia</taxon>
        <taxon>Spirochaetales</taxon>
        <taxon>Spirochaetaceae</taxon>
        <taxon>Spirochaeta</taxon>
    </lineage>
</organism>
<dbReference type="STRING" id="889378.Spiaf_1303"/>
<dbReference type="PATRIC" id="fig|889378.3.peg.1307"/>